<evidence type="ECO:0000256" key="1">
    <source>
        <dbReference type="ARBA" id="ARBA00004123"/>
    </source>
</evidence>
<dbReference type="PANTHER" id="PTHR10870:SF0">
    <property type="entry name" value="CELL CYCLE CHECKPOINT PROTEIN RAD1"/>
    <property type="match status" value="1"/>
</dbReference>
<evidence type="ECO:0000256" key="10">
    <source>
        <dbReference type="ARBA" id="ARBA00023242"/>
    </source>
</evidence>
<gene>
    <name evidence="12" type="primary">rad1</name>
    <name evidence="12" type="ORF">LARI1_G005122</name>
</gene>
<evidence type="ECO:0000256" key="3">
    <source>
        <dbReference type="ARBA" id="ARBA00009825"/>
    </source>
</evidence>
<keyword evidence="9" id="KW-0234">DNA repair</keyword>
<evidence type="ECO:0000256" key="11">
    <source>
        <dbReference type="SAM" id="Phobius"/>
    </source>
</evidence>
<dbReference type="OrthoDB" id="337581at2759"/>
<reference evidence="12 13" key="1">
    <citation type="submission" date="2018-05" db="EMBL/GenBank/DDBJ databases">
        <title>Whole genome sequencing for identification of molecular markers to develop diagnostic detection tools for the regulated plant pathogen Lachnellula willkommii.</title>
        <authorList>
            <person name="Giroux E."/>
            <person name="Bilodeau G."/>
        </authorList>
    </citation>
    <scope>NUCLEOTIDE SEQUENCE [LARGE SCALE GENOMIC DNA]</scope>
    <source>
        <strain evidence="12 13">CBS 203.66</strain>
    </source>
</reference>
<dbReference type="CDD" id="cd01283">
    <property type="entry name" value="cytidine_deaminase"/>
    <property type="match status" value="1"/>
</dbReference>
<evidence type="ECO:0000256" key="6">
    <source>
        <dbReference type="ARBA" id="ARBA00022763"/>
    </source>
</evidence>
<comment type="similarity">
    <text evidence="3">Belongs to the OST5 family.</text>
</comment>
<keyword evidence="13" id="KW-1185">Reference proteome</keyword>
<dbReference type="SUPFAM" id="SSF55979">
    <property type="entry name" value="DNA clamp"/>
    <property type="match status" value="1"/>
</dbReference>
<keyword evidence="8 11" id="KW-0472">Membrane</keyword>
<dbReference type="Proteomes" id="UP000469559">
    <property type="component" value="Unassembled WGS sequence"/>
</dbReference>
<comment type="caution">
    <text evidence="12">The sequence shown here is derived from an EMBL/GenBank/DDBJ whole genome shotgun (WGS) entry which is preliminary data.</text>
</comment>
<dbReference type="Gene3D" id="3.70.10.10">
    <property type="match status" value="1"/>
</dbReference>
<dbReference type="GO" id="GO:0003824">
    <property type="term" value="F:catalytic activity"/>
    <property type="evidence" value="ECO:0007669"/>
    <property type="project" value="InterPro"/>
</dbReference>
<dbReference type="CDD" id="cd00577">
    <property type="entry name" value="PCNA"/>
    <property type="match status" value="1"/>
</dbReference>
<evidence type="ECO:0000256" key="5">
    <source>
        <dbReference type="ARBA" id="ARBA00022692"/>
    </source>
</evidence>
<feature type="transmembrane region" description="Helical" evidence="11">
    <location>
        <begin position="27"/>
        <end position="46"/>
    </location>
</feature>
<accession>A0A8T9B9V6</accession>
<name>A0A8T9B9V6_9HELO</name>
<dbReference type="PANTHER" id="PTHR10870">
    <property type="entry name" value="CELL CYCLE CHECKPOINT PROTEIN RAD1"/>
    <property type="match status" value="1"/>
</dbReference>
<dbReference type="InterPro" id="IPR046938">
    <property type="entry name" value="DNA_clamp_sf"/>
</dbReference>
<comment type="subcellular location">
    <subcellularLocation>
        <location evidence="2">Membrane</location>
        <topology evidence="2">Multi-pass membrane protein</topology>
    </subcellularLocation>
    <subcellularLocation>
        <location evidence="1">Nucleus</location>
    </subcellularLocation>
</comment>
<evidence type="ECO:0000313" key="12">
    <source>
        <dbReference type="EMBL" id="TVY16507.1"/>
    </source>
</evidence>
<dbReference type="SUPFAM" id="SSF53927">
    <property type="entry name" value="Cytidine deaminase-like"/>
    <property type="match status" value="1"/>
</dbReference>
<dbReference type="GO" id="GO:0030896">
    <property type="term" value="C:checkpoint clamp complex"/>
    <property type="evidence" value="ECO:0007669"/>
    <property type="project" value="TreeGrafter"/>
</dbReference>
<evidence type="ECO:0000256" key="2">
    <source>
        <dbReference type="ARBA" id="ARBA00004141"/>
    </source>
</evidence>
<comment type="similarity">
    <text evidence="4">Belongs to the rad1 family.</text>
</comment>
<evidence type="ECO:0000313" key="13">
    <source>
        <dbReference type="Proteomes" id="UP000469559"/>
    </source>
</evidence>
<sequence length="570" mass="61766">MESSLHQVWESAVGSPFVPTVGKGSQFFLGFSLLTIGFLLTGLFGLNRSVVNIPVIGIPASAAFAFGAVYMISSKMSAIVEAENGPPIFKAVSSSARQLFQLLNCIRFATKAQVQISNEGLRFAVEESRVMQGTVFIEKALFTTFNCNLPESDPSDDESIAPDLPSFQISLSALLETLQIFGVVDAGNARTSKPDNDGGYGSNIRPGRPNAFSNQALGMTGVCRLSYAGIGSPFSIILEESGVTTTCNLNTYEPESPEDIPFQRDAMQVKIIMQARWLFDAVTELSSTTPSRLDINAYPEAPYLSLSASGPLGSAAVDFSKGRELLETFTVAEKWTQSYKFEMIKAAAEAMRLASKVSVRGDEQGVLSLQFMVEVEGGGVSFIDFRFVPFLREEEDEDEDSQNEEDDQHSRIYVSYFNLSVTCINAVPRFTERRTTTDHTVAAATLASDGRIFTGINVPHWSGGPCAENVMFANAVAAGASSAMVPGILDARGESVVLTHVVAVASDDRGVISPCGRCRQMMFDYYPEIRVIVRDEGELRTVGVKDLLPFAYDIKGVRKAGDPAKFAVDD</sequence>
<keyword evidence="7 11" id="KW-1133">Transmembrane helix</keyword>
<keyword evidence="6" id="KW-0227">DNA damage</keyword>
<proteinExistence type="inferred from homology"/>
<evidence type="ECO:0000256" key="4">
    <source>
        <dbReference type="ARBA" id="ARBA00010991"/>
    </source>
</evidence>
<dbReference type="PRINTS" id="PR01245">
    <property type="entry name" value="RAD1REC1"/>
</dbReference>
<dbReference type="GO" id="GO:0000077">
    <property type="term" value="P:DNA damage checkpoint signaling"/>
    <property type="evidence" value="ECO:0007669"/>
    <property type="project" value="InterPro"/>
</dbReference>
<keyword evidence="10" id="KW-0539">Nucleus</keyword>
<dbReference type="InterPro" id="IPR016193">
    <property type="entry name" value="Cytidine_deaminase-like"/>
</dbReference>
<dbReference type="EMBL" id="QGMF01000358">
    <property type="protein sequence ID" value="TVY16507.1"/>
    <property type="molecule type" value="Genomic_DNA"/>
</dbReference>
<dbReference type="AlphaFoldDB" id="A0A8T9B9V6"/>
<dbReference type="InterPro" id="IPR003021">
    <property type="entry name" value="Rad1_Rec1_Rad17"/>
</dbReference>
<evidence type="ECO:0000256" key="9">
    <source>
        <dbReference type="ARBA" id="ARBA00023204"/>
    </source>
</evidence>
<protein>
    <submittedName>
        <fullName evidence="12">DNA damage checkpoint control protein rad1</fullName>
    </submittedName>
</protein>
<keyword evidence="5 11" id="KW-0812">Transmembrane</keyword>
<feature type="transmembrane region" description="Helical" evidence="11">
    <location>
        <begin position="53"/>
        <end position="72"/>
    </location>
</feature>
<dbReference type="GO" id="GO:0006281">
    <property type="term" value="P:DNA repair"/>
    <property type="evidence" value="ECO:0007669"/>
    <property type="project" value="UniProtKB-KW"/>
</dbReference>
<dbReference type="Pfam" id="PF02144">
    <property type="entry name" value="Rad1"/>
    <property type="match status" value="1"/>
</dbReference>
<dbReference type="GO" id="GO:0008250">
    <property type="term" value="C:oligosaccharyltransferase complex"/>
    <property type="evidence" value="ECO:0007669"/>
    <property type="project" value="InterPro"/>
</dbReference>
<evidence type="ECO:0000256" key="8">
    <source>
        <dbReference type="ARBA" id="ARBA00023136"/>
    </source>
</evidence>
<dbReference type="Gene3D" id="3.40.140.10">
    <property type="entry name" value="Cytidine Deaminase, domain 2"/>
    <property type="match status" value="1"/>
</dbReference>
<dbReference type="InterPro" id="IPR007915">
    <property type="entry name" value="TMEM258/Ost5"/>
</dbReference>
<dbReference type="FunFam" id="3.70.10.10:FF:000014">
    <property type="entry name" value="DNA repair protein Rad1, putative"/>
    <property type="match status" value="1"/>
</dbReference>
<dbReference type="Pfam" id="PF05251">
    <property type="entry name" value="Ost5"/>
    <property type="match status" value="1"/>
</dbReference>
<evidence type="ECO:0000256" key="7">
    <source>
        <dbReference type="ARBA" id="ARBA00022989"/>
    </source>
</evidence>
<organism evidence="12 13">
    <name type="scientific">Lachnellula arida</name>
    <dbReference type="NCBI Taxonomy" id="1316785"/>
    <lineage>
        <taxon>Eukaryota</taxon>
        <taxon>Fungi</taxon>
        <taxon>Dikarya</taxon>
        <taxon>Ascomycota</taxon>
        <taxon>Pezizomycotina</taxon>
        <taxon>Leotiomycetes</taxon>
        <taxon>Helotiales</taxon>
        <taxon>Lachnaceae</taxon>
        <taxon>Lachnellula</taxon>
    </lineage>
</organism>